<dbReference type="InterPro" id="IPR029060">
    <property type="entry name" value="PIN-like_dom_sf"/>
</dbReference>
<dbReference type="PANTHER" id="PTHR42646">
    <property type="entry name" value="FLAP ENDONUCLEASE XNI"/>
    <property type="match status" value="1"/>
</dbReference>
<dbReference type="SUPFAM" id="SSF47807">
    <property type="entry name" value="5' to 3' exonuclease, C-terminal subdomain"/>
    <property type="match status" value="1"/>
</dbReference>
<dbReference type="CDD" id="cd09898">
    <property type="entry name" value="H3TH_53EXO"/>
    <property type="match status" value="1"/>
</dbReference>
<dbReference type="GO" id="GO:0003677">
    <property type="term" value="F:DNA binding"/>
    <property type="evidence" value="ECO:0007669"/>
    <property type="project" value="UniProtKB-KW"/>
</dbReference>
<name>X1FG08_9ZZZZ</name>
<dbReference type="EMBL" id="BARU01000173">
    <property type="protein sequence ID" value="GAH28339.1"/>
    <property type="molecule type" value="Genomic_DNA"/>
</dbReference>
<feature type="domain" description="5'-3' exonuclease" evidence="4">
    <location>
        <begin position="9"/>
        <end position="257"/>
    </location>
</feature>
<dbReference type="SUPFAM" id="SSF88723">
    <property type="entry name" value="PIN domain-like"/>
    <property type="match status" value="1"/>
</dbReference>
<evidence type="ECO:0000313" key="5">
    <source>
        <dbReference type="EMBL" id="GAH28339.1"/>
    </source>
</evidence>
<evidence type="ECO:0000259" key="4">
    <source>
        <dbReference type="SMART" id="SM00475"/>
    </source>
</evidence>
<dbReference type="GO" id="GO:0033567">
    <property type="term" value="P:DNA replication, Okazaki fragment processing"/>
    <property type="evidence" value="ECO:0007669"/>
    <property type="project" value="InterPro"/>
</dbReference>
<dbReference type="PANTHER" id="PTHR42646:SF2">
    <property type="entry name" value="5'-3' EXONUCLEASE FAMILY PROTEIN"/>
    <property type="match status" value="1"/>
</dbReference>
<dbReference type="InterPro" id="IPR020046">
    <property type="entry name" value="5-3_exonucl_a-hlix_arch_N"/>
</dbReference>
<dbReference type="InterPro" id="IPR036279">
    <property type="entry name" value="5-3_exonuclease_C_sf"/>
</dbReference>
<dbReference type="Gene3D" id="3.40.50.1010">
    <property type="entry name" value="5'-nuclease"/>
    <property type="match status" value="1"/>
</dbReference>
<dbReference type="Pfam" id="PF02739">
    <property type="entry name" value="5_3_exonuc_N"/>
    <property type="match status" value="1"/>
</dbReference>
<gene>
    <name evidence="5" type="ORF">S03H2_00737</name>
</gene>
<proteinExistence type="predicted"/>
<dbReference type="SMART" id="SM00475">
    <property type="entry name" value="53EXOc"/>
    <property type="match status" value="1"/>
</dbReference>
<dbReference type="AlphaFoldDB" id="X1FG08"/>
<dbReference type="InterPro" id="IPR020045">
    <property type="entry name" value="DNA_polI_H3TH"/>
</dbReference>
<accession>X1FG08</accession>
<dbReference type="CDD" id="cd09859">
    <property type="entry name" value="PIN_53EXO"/>
    <property type="match status" value="1"/>
</dbReference>
<dbReference type="Gene3D" id="1.10.150.20">
    <property type="entry name" value="5' to 3' exonuclease, C-terminal subdomain"/>
    <property type="match status" value="1"/>
</dbReference>
<dbReference type="SMART" id="SM00279">
    <property type="entry name" value="HhH2"/>
    <property type="match status" value="1"/>
</dbReference>
<keyword evidence="1" id="KW-0540">Nuclease</keyword>
<evidence type="ECO:0000256" key="2">
    <source>
        <dbReference type="ARBA" id="ARBA00022801"/>
    </source>
</evidence>
<reference evidence="5" key="1">
    <citation type="journal article" date="2014" name="Front. Microbiol.">
        <title>High frequency of phylogenetically diverse reductive dehalogenase-homologous genes in deep subseafloor sedimentary metagenomes.</title>
        <authorList>
            <person name="Kawai M."/>
            <person name="Futagami T."/>
            <person name="Toyoda A."/>
            <person name="Takaki Y."/>
            <person name="Nishi S."/>
            <person name="Hori S."/>
            <person name="Arai W."/>
            <person name="Tsubouchi T."/>
            <person name="Morono Y."/>
            <person name="Uchiyama I."/>
            <person name="Ito T."/>
            <person name="Fujiyama A."/>
            <person name="Inagaki F."/>
            <person name="Takami H."/>
        </authorList>
    </citation>
    <scope>NUCLEOTIDE SEQUENCE</scope>
    <source>
        <strain evidence="5">Expedition CK06-06</strain>
    </source>
</reference>
<dbReference type="InterPro" id="IPR008918">
    <property type="entry name" value="HhH2"/>
</dbReference>
<evidence type="ECO:0000256" key="3">
    <source>
        <dbReference type="ARBA" id="ARBA00023125"/>
    </source>
</evidence>
<dbReference type="InterPro" id="IPR038969">
    <property type="entry name" value="FEN"/>
</dbReference>
<comment type="caution">
    <text evidence="5">The sequence shown here is derived from an EMBL/GenBank/DDBJ whole genome shotgun (WGS) entry which is preliminary data.</text>
</comment>
<protein>
    <recommendedName>
        <fullName evidence="4">5'-3' exonuclease domain-containing protein</fullName>
    </recommendedName>
</protein>
<keyword evidence="2" id="KW-0378">Hydrolase</keyword>
<dbReference type="GO" id="GO:0008409">
    <property type="term" value="F:5'-3' exonuclease activity"/>
    <property type="evidence" value="ECO:0007669"/>
    <property type="project" value="InterPro"/>
</dbReference>
<dbReference type="InterPro" id="IPR002421">
    <property type="entry name" value="5-3_exonuclease"/>
</dbReference>
<dbReference type="GO" id="GO:0017108">
    <property type="term" value="F:5'-flap endonuclease activity"/>
    <property type="evidence" value="ECO:0007669"/>
    <property type="project" value="InterPro"/>
</dbReference>
<keyword evidence="3" id="KW-0238">DNA-binding</keyword>
<dbReference type="Pfam" id="PF01367">
    <property type="entry name" value="5_3_exonuc"/>
    <property type="match status" value="1"/>
</dbReference>
<sequence>MKIVSCSEKKTRGIAKRLAQTVAHTKSRKHALVFGLTGELGSGKTLFVKAFDTPEVTFRKRAFKEYKAHRPKAPDELVSQIIEAHTLFKKLGITSIEQPGFEADDILGTLVEKFSSRDNLYITVLTGDLDTLQLVKNDTVTVLTPKKGVSQTVIYNEIGVKERFGVAPEHLTDYKGLVGDPSDNIPGVPGIGPKTAAGLLAEQPTLENLYRNLDKVKSKATAKKLSDYKEQAFLSKHLAIIRRDVPFTISLENLIYNKQYTKGLIDYFKKLGFTSLLRRLEYISESTTNCSSK</sequence>
<organism evidence="5">
    <name type="scientific">marine sediment metagenome</name>
    <dbReference type="NCBI Taxonomy" id="412755"/>
    <lineage>
        <taxon>unclassified sequences</taxon>
        <taxon>metagenomes</taxon>
        <taxon>ecological metagenomes</taxon>
    </lineage>
</organism>
<dbReference type="FunFam" id="1.10.150.20:FF:000003">
    <property type="entry name" value="DNA polymerase I"/>
    <property type="match status" value="1"/>
</dbReference>
<evidence type="ECO:0000256" key="1">
    <source>
        <dbReference type="ARBA" id="ARBA00022722"/>
    </source>
</evidence>